<organism evidence="1 2">
    <name type="scientific">Clostridium bovifaecis</name>
    <dbReference type="NCBI Taxonomy" id="2184719"/>
    <lineage>
        <taxon>Bacteria</taxon>
        <taxon>Bacillati</taxon>
        <taxon>Bacillota</taxon>
        <taxon>Clostridia</taxon>
        <taxon>Eubacteriales</taxon>
        <taxon>Clostridiaceae</taxon>
        <taxon>Clostridium</taxon>
    </lineage>
</organism>
<name>A0A6I6F7J9_9CLOT</name>
<dbReference type="Proteomes" id="UP000422764">
    <property type="component" value="Chromosome"/>
</dbReference>
<keyword evidence="2" id="KW-1185">Reference proteome</keyword>
<evidence type="ECO:0000313" key="2">
    <source>
        <dbReference type="Proteomes" id="UP000422764"/>
    </source>
</evidence>
<reference evidence="1 2" key="1">
    <citation type="submission" date="2019-12" db="EMBL/GenBank/DDBJ databases">
        <title>Genome sequenceing of Clostridium bovifaecis.</title>
        <authorList>
            <person name="Yao Y."/>
        </authorList>
    </citation>
    <scope>NUCLEOTIDE SEQUENCE [LARGE SCALE GENOMIC DNA]</scope>
    <source>
        <strain evidence="1 2">BXX</strain>
    </source>
</reference>
<dbReference type="AlphaFoldDB" id="A0A6I6F7J9"/>
<proteinExistence type="predicted"/>
<protein>
    <recommendedName>
        <fullName evidence="3">MarR family transcriptional regulator</fullName>
    </recommendedName>
</protein>
<dbReference type="EMBL" id="CP046522">
    <property type="protein sequence ID" value="QGU96288.1"/>
    <property type="molecule type" value="Genomic_DNA"/>
</dbReference>
<evidence type="ECO:0000313" key="1">
    <source>
        <dbReference type="EMBL" id="QGU96288.1"/>
    </source>
</evidence>
<gene>
    <name evidence="1" type="ORF">GOM49_15355</name>
</gene>
<sequence>MFDKLKKSHRPYAKKIMGELYPDKYLDADSICSKFIKKYHAIVRASIKDLESCRLLQSTSSKDKKVGKIYSLSKEGKSLIELDIQKNIENPIAENSN</sequence>
<evidence type="ECO:0008006" key="3">
    <source>
        <dbReference type="Google" id="ProtNLM"/>
    </source>
</evidence>
<accession>A0A6I6F7J9</accession>